<dbReference type="GO" id="GO:0016567">
    <property type="term" value="P:protein ubiquitination"/>
    <property type="evidence" value="ECO:0007669"/>
    <property type="project" value="InterPro"/>
</dbReference>
<dbReference type="GO" id="GO:0061630">
    <property type="term" value="F:ubiquitin protein ligase activity"/>
    <property type="evidence" value="ECO:0007669"/>
    <property type="project" value="UniProtKB-EC"/>
</dbReference>
<dbReference type="InterPro" id="IPR013083">
    <property type="entry name" value="Znf_RING/FYVE/PHD"/>
</dbReference>
<evidence type="ECO:0000256" key="5">
    <source>
        <dbReference type="ARBA" id="ARBA00022692"/>
    </source>
</evidence>
<name>A0A8C4S2G0_ERPCA</name>
<keyword evidence="12" id="KW-0496">Mitochondrion</keyword>
<dbReference type="Ensembl" id="ENSECRT00000011430.1">
    <property type="protein sequence ID" value="ENSECRP00000011247.1"/>
    <property type="gene ID" value="ENSECRG00000007489.1"/>
</dbReference>
<evidence type="ECO:0000313" key="18">
    <source>
        <dbReference type="Ensembl" id="ENSECRP00000011247.1"/>
    </source>
</evidence>
<sequence>MENNGRPSAPQIILLASSSALTTILYMVYRRRSEVVRKLKEAAKLSITDELKDVLTQAPGKCVPYAVVEGVVKAVQETLDSQFVKNCKGVIQRLTLKEHKMVWNRTTHLWNDCEKIIVQPTNTVPFDLASHDDSIRTSVRVVRPLDVSELDLETVYEKFHPTVQSFSNVIGHFISGERPKGIRETEEMLKVGTAITGVGEVVLENNLIKLQPPKQGMHYFISQLDYEGLLQKQQSKVRTWKILTVAFGVATCIIFFLVLRKQYRRYREQKRLRALQDELREQQRKSADWTEESISPNTCVICLSRDRCFVFLECGHVCSCDECYRALPVPKTCPICRKNILRVVPLYNS</sequence>
<dbReference type="GO" id="GO:0008270">
    <property type="term" value="F:zinc ion binding"/>
    <property type="evidence" value="ECO:0007669"/>
    <property type="project" value="UniProtKB-KW"/>
</dbReference>
<gene>
    <name evidence="18" type="primary">MUL1</name>
    <name evidence="18" type="synonym">mul1</name>
</gene>
<evidence type="ECO:0000256" key="3">
    <source>
        <dbReference type="ARBA" id="ARBA00012483"/>
    </source>
</evidence>
<protein>
    <recommendedName>
        <fullName evidence="3">RING-type E3 ubiquitin transferase</fullName>
        <ecNumber evidence="3">2.3.2.27</ecNumber>
    </recommendedName>
</protein>
<accession>A0A8C4S2G0</accession>
<evidence type="ECO:0000256" key="10">
    <source>
        <dbReference type="ARBA" id="ARBA00022833"/>
    </source>
</evidence>
<dbReference type="Pfam" id="PF12483">
    <property type="entry name" value="GIDE"/>
    <property type="match status" value="1"/>
</dbReference>
<organism evidence="18 19">
    <name type="scientific">Erpetoichthys calabaricus</name>
    <name type="common">Rope fish</name>
    <name type="synonym">Calamoichthys calabaricus</name>
    <dbReference type="NCBI Taxonomy" id="27687"/>
    <lineage>
        <taxon>Eukaryota</taxon>
        <taxon>Metazoa</taxon>
        <taxon>Chordata</taxon>
        <taxon>Craniata</taxon>
        <taxon>Vertebrata</taxon>
        <taxon>Euteleostomi</taxon>
        <taxon>Actinopterygii</taxon>
        <taxon>Polypteriformes</taxon>
        <taxon>Polypteridae</taxon>
        <taxon>Erpetoichthys</taxon>
    </lineage>
</organism>
<keyword evidence="13 16" id="KW-0472">Membrane</keyword>
<keyword evidence="5 16" id="KW-0812">Transmembrane</keyword>
<feature type="transmembrane region" description="Helical" evidence="16">
    <location>
        <begin position="12"/>
        <end position="29"/>
    </location>
</feature>
<evidence type="ECO:0000256" key="13">
    <source>
        <dbReference type="ARBA" id="ARBA00023136"/>
    </source>
</evidence>
<evidence type="ECO:0000256" key="16">
    <source>
        <dbReference type="SAM" id="Phobius"/>
    </source>
</evidence>
<keyword evidence="11 16" id="KW-1133">Transmembrane helix</keyword>
<keyword evidence="10" id="KW-0862">Zinc</keyword>
<keyword evidence="9" id="KW-1000">Mitochondrion outer membrane</keyword>
<evidence type="ECO:0000256" key="4">
    <source>
        <dbReference type="ARBA" id="ARBA00022679"/>
    </source>
</evidence>
<dbReference type="InterPro" id="IPR001841">
    <property type="entry name" value="Znf_RING"/>
</dbReference>
<comment type="subcellular location">
    <subcellularLocation>
        <location evidence="2">Mitochondrion outer membrane</location>
        <topology evidence="2">Multi-pass membrane protein</topology>
    </subcellularLocation>
</comment>
<keyword evidence="19" id="KW-1185">Reference proteome</keyword>
<keyword evidence="15" id="KW-0175">Coiled coil</keyword>
<evidence type="ECO:0000256" key="9">
    <source>
        <dbReference type="ARBA" id="ARBA00022787"/>
    </source>
</evidence>
<evidence type="ECO:0000256" key="12">
    <source>
        <dbReference type="ARBA" id="ARBA00023128"/>
    </source>
</evidence>
<feature type="domain" description="RING-type" evidence="17">
    <location>
        <begin position="299"/>
        <end position="337"/>
    </location>
</feature>
<reference evidence="18" key="3">
    <citation type="submission" date="2025-09" db="UniProtKB">
        <authorList>
            <consortium name="Ensembl"/>
        </authorList>
    </citation>
    <scope>IDENTIFICATION</scope>
</reference>
<reference evidence="18" key="1">
    <citation type="submission" date="2021-06" db="EMBL/GenBank/DDBJ databases">
        <authorList>
            <consortium name="Wellcome Sanger Institute Data Sharing"/>
        </authorList>
    </citation>
    <scope>NUCLEOTIDE SEQUENCE [LARGE SCALE GENOMIC DNA]</scope>
</reference>
<dbReference type="Pfam" id="PF13920">
    <property type="entry name" value="zf-C3HC4_3"/>
    <property type="match status" value="1"/>
</dbReference>
<dbReference type="InterPro" id="IPR022170">
    <property type="entry name" value="MUL1-like"/>
</dbReference>
<evidence type="ECO:0000256" key="11">
    <source>
        <dbReference type="ARBA" id="ARBA00022989"/>
    </source>
</evidence>
<dbReference type="PANTHER" id="PTHR12183">
    <property type="entry name" value="MITOCHONDRIAL UBIQUITIN LIGASE ACTIVATOR OF NFKB 1"/>
    <property type="match status" value="1"/>
</dbReference>
<evidence type="ECO:0000259" key="17">
    <source>
        <dbReference type="PROSITE" id="PS50089"/>
    </source>
</evidence>
<dbReference type="EC" id="2.3.2.27" evidence="3"/>
<reference evidence="18" key="2">
    <citation type="submission" date="2025-08" db="UniProtKB">
        <authorList>
            <consortium name="Ensembl"/>
        </authorList>
    </citation>
    <scope>IDENTIFICATION</scope>
</reference>
<feature type="coiled-coil region" evidence="15">
    <location>
        <begin position="265"/>
        <end position="292"/>
    </location>
</feature>
<evidence type="ECO:0000256" key="2">
    <source>
        <dbReference type="ARBA" id="ARBA00004374"/>
    </source>
</evidence>
<proteinExistence type="predicted"/>
<keyword evidence="8" id="KW-0833">Ubl conjugation pathway</keyword>
<dbReference type="GO" id="GO:0005741">
    <property type="term" value="C:mitochondrial outer membrane"/>
    <property type="evidence" value="ECO:0007669"/>
    <property type="project" value="UniProtKB-SubCell"/>
</dbReference>
<dbReference type="PANTHER" id="PTHR12183:SF4">
    <property type="entry name" value="MITOCHONDRIAL UBIQUITIN LIGASE ACTIVATOR OF NFKB 1"/>
    <property type="match status" value="1"/>
</dbReference>
<evidence type="ECO:0000256" key="7">
    <source>
        <dbReference type="ARBA" id="ARBA00022771"/>
    </source>
</evidence>
<feature type="transmembrane region" description="Helical" evidence="16">
    <location>
        <begin position="240"/>
        <end position="259"/>
    </location>
</feature>
<evidence type="ECO:0000256" key="14">
    <source>
        <dbReference type="PROSITE-ProRule" id="PRU00175"/>
    </source>
</evidence>
<dbReference type="Gene3D" id="3.30.40.10">
    <property type="entry name" value="Zinc/RING finger domain, C3HC4 (zinc finger)"/>
    <property type="match status" value="1"/>
</dbReference>
<evidence type="ECO:0000256" key="6">
    <source>
        <dbReference type="ARBA" id="ARBA00022723"/>
    </source>
</evidence>
<keyword evidence="4" id="KW-0808">Transferase</keyword>
<keyword evidence="6" id="KW-0479">Metal-binding</keyword>
<dbReference type="AlphaFoldDB" id="A0A8C4S2G0"/>
<dbReference type="Proteomes" id="UP000694620">
    <property type="component" value="Chromosome 8"/>
</dbReference>
<evidence type="ECO:0000256" key="8">
    <source>
        <dbReference type="ARBA" id="ARBA00022786"/>
    </source>
</evidence>
<evidence type="ECO:0000256" key="15">
    <source>
        <dbReference type="SAM" id="Coils"/>
    </source>
</evidence>
<evidence type="ECO:0000256" key="1">
    <source>
        <dbReference type="ARBA" id="ARBA00000900"/>
    </source>
</evidence>
<dbReference type="OrthoDB" id="66726at2759"/>
<comment type="catalytic activity">
    <reaction evidence="1">
        <text>S-ubiquitinyl-[E2 ubiquitin-conjugating enzyme]-L-cysteine + [acceptor protein]-L-lysine = [E2 ubiquitin-conjugating enzyme]-L-cysteine + N(6)-ubiquitinyl-[acceptor protein]-L-lysine.</text>
        <dbReference type="EC" id="2.3.2.27"/>
    </reaction>
</comment>
<dbReference type="InterPro" id="IPR051652">
    <property type="entry name" value="MDM2_MDM4_MUL1"/>
</dbReference>
<dbReference type="GeneTree" id="ENSGT00390000012141"/>
<dbReference type="PROSITE" id="PS50089">
    <property type="entry name" value="ZF_RING_2"/>
    <property type="match status" value="1"/>
</dbReference>
<keyword evidence="7 14" id="KW-0863">Zinc-finger</keyword>
<evidence type="ECO:0000313" key="19">
    <source>
        <dbReference type="Proteomes" id="UP000694620"/>
    </source>
</evidence>
<dbReference type="SUPFAM" id="SSF57850">
    <property type="entry name" value="RING/U-box"/>
    <property type="match status" value="1"/>
</dbReference>